<dbReference type="SUPFAM" id="SSF46458">
    <property type="entry name" value="Globin-like"/>
    <property type="match status" value="1"/>
</dbReference>
<dbReference type="Gene3D" id="1.10.490.10">
    <property type="entry name" value="Globins"/>
    <property type="match status" value="1"/>
</dbReference>
<dbReference type="InterPro" id="IPR009050">
    <property type="entry name" value="Globin-like_sf"/>
</dbReference>
<keyword evidence="4" id="KW-0408">Iron</keyword>
<name>A0A838ZGI1_9FLAO</name>
<dbReference type="GO" id="GO:0019825">
    <property type="term" value="F:oxygen binding"/>
    <property type="evidence" value="ECO:0007669"/>
    <property type="project" value="InterPro"/>
</dbReference>
<keyword evidence="2" id="KW-0349">Heme</keyword>
<sequence length="132" mass="16025">MEERKDIEKLDDVKVLVDTFYGKVRQDELIGGIFNDIIQDRWPEHLEKMYKFWQTVLLEEHTYSGRPFVPHLKMPIEKEHFDRWLELFFATVDELYLGQKADLAKWQGNRMAEMFLLKIEYFRKNSQQTPLL</sequence>
<evidence type="ECO:0000313" key="6">
    <source>
        <dbReference type="Proteomes" id="UP000552241"/>
    </source>
</evidence>
<reference evidence="5 6" key="1">
    <citation type="submission" date="2020-07" db="EMBL/GenBank/DDBJ databases">
        <title>Moheibacter lacus sp. nov., a member of the family Flavobacteriaceae isolated from freshwater lake sediment.</title>
        <authorList>
            <person name="Liu Y."/>
        </authorList>
    </citation>
    <scope>NUCLEOTIDE SEQUENCE [LARGE SCALE GENOMIC DNA]</scope>
    <source>
        <strain evidence="5 6">BDHS18</strain>
    </source>
</reference>
<evidence type="ECO:0000256" key="2">
    <source>
        <dbReference type="ARBA" id="ARBA00022617"/>
    </source>
</evidence>
<evidence type="ECO:0000256" key="1">
    <source>
        <dbReference type="ARBA" id="ARBA00022448"/>
    </source>
</evidence>
<dbReference type="GO" id="GO:0046872">
    <property type="term" value="F:metal ion binding"/>
    <property type="evidence" value="ECO:0007669"/>
    <property type="project" value="UniProtKB-KW"/>
</dbReference>
<accession>A0A838ZGI1</accession>
<evidence type="ECO:0000313" key="5">
    <source>
        <dbReference type="EMBL" id="MBA5628378.1"/>
    </source>
</evidence>
<dbReference type="EMBL" id="JACDZE010000001">
    <property type="protein sequence ID" value="MBA5628378.1"/>
    <property type="molecule type" value="Genomic_DNA"/>
</dbReference>
<evidence type="ECO:0000256" key="4">
    <source>
        <dbReference type="ARBA" id="ARBA00023004"/>
    </source>
</evidence>
<keyword evidence="6" id="KW-1185">Reference proteome</keyword>
<dbReference type="InterPro" id="IPR012292">
    <property type="entry name" value="Globin/Proto"/>
</dbReference>
<dbReference type="Pfam" id="PF01152">
    <property type="entry name" value="Bac_globin"/>
    <property type="match status" value="1"/>
</dbReference>
<dbReference type="GO" id="GO:0020037">
    <property type="term" value="F:heme binding"/>
    <property type="evidence" value="ECO:0007669"/>
    <property type="project" value="InterPro"/>
</dbReference>
<comment type="caution">
    <text evidence="5">The sequence shown here is derived from an EMBL/GenBank/DDBJ whole genome shotgun (WGS) entry which is preliminary data.</text>
</comment>
<dbReference type="CDD" id="cd08916">
    <property type="entry name" value="TrHb3_P"/>
    <property type="match status" value="1"/>
</dbReference>
<organism evidence="5 6">
    <name type="scientific">Moheibacter lacus</name>
    <dbReference type="NCBI Taxonomy" id="2745851"/>
    <lineage>
        <taxon>Bacteria</taxon>
        <taxon>Pseudomonadati</taxon>
        <taxon>Bacteroidota</taxon>
        <taxon>Flavobacteriia</taxon>
        <taxon>Flavobacteriales</taxon>
        <taxon>Weeksellaceae</taxon>
        <taxon>Moheibacter</taxon>
    </lineage>
</organism>
<gene>
    <name evidence="5" type="ORF">HU137_01185</name>
</gene>
<keyword evidence="3" id="KW-0479">Metal-binding</keyword>
<dbReference type="InterPro" id="IPR001486">
    <property type="entry name" value="Hemoglobin_trunc"/>
</dbReference>
<evidence type="ECO:0000256" key="3">
    <source>
        <dbReference type="ARBA" id="ARBA00022723"/>
    </source>
</evidence>
<proteinExistence type="predicted"/>
<keyword evidence="1" id="KW-0813">Transport</keyword>
<dbReference type="RefSeq" id="WP_182041980.1">
    <property type="nucleotide sequence ID" value="NZ_JACDZE010000001.1"/>
</dbReference>
<protein>
    <submittedName>
        <fullName evidence="5">Group III truncated hemoglobin</fullName>
    </submittedName>
</protein>
<dbReference type="Proteomes" id="UP000552241">
    <property type="component" value="Unassembled WGS sequence"/>
</dbReference>
<dbReference type="AlphaFoldDB" id="A0A838ZGI1"/>